<name>A0A699L6R6_TANCI</name>
<keyword evidence="2" id="KW-0808">Transferase</keyword>
<proteinExistence type="predicted"/>
<protein>
    <submittedName>
        <fullName evidence="2">Reverse transcriptase domain-containing protein</fullName>
    </submittedName>
</protein>
<organism evidence="2">
    <name type="scientific">Tanacetum cinerariifolium</name>
    <name type="common">Dalmatian daisy</name>
    <name type="synonym">Chrysanthemum cinerariifolium</name>
    <dbReference type="NCBI Taxonomy" id="118510"/>
    <lineage>
        <taxon>Eukaryota</taxon>
        <taxon>Viridiplantae</taxon>
        <taxon>Streptophyta</taxon>
        <taxon>Embryophyta</taxon>
        <taxon>Tracheophyta</taxon>
        <taxon>Spermatophyta</taxon>
        <taxon>Magnoliopsida</taxon>
        <taxon>eudicotyledons</taxon>
        <taxon>Gunneridae</taxon>
        <taxon>Pentapetalae</taxon>
        <taxon>asterids</taxon>
        <taxon>campanulids</taxon>
        <taxon>Asterales</taxon>
        <taxon>Asteraceae</taxon>
        <taxon>Asteroideae</taxon>
        <taxon>Anthemideae</taxon>
        <taxon>Anthemidinae</taxon>
        <taxon>Tanacetum</taxon>
    </lineage>
</organism>
<keyword evidence="2" id="KW-0548">Nucleotidyltransferase</keyword>
<gene>
    <name evidence="2" type="ORF">Tci_700811</name>
</gene>
<reference evidence="2" key="1">
    <citation type="journal article" date="2019" name="Sci. Rep.">
        <title>Draft genome of Tanacetum cinerariifolium, the natural source of mosquito coil.</title>
        <authorList>
            <person name="Yamashiro T."/>
            <person name="Shiraishi A."/>
            <person name="Satake H."/>
            <person name="Nakayama K."/>
        </authorList>
    </citation>
    <scope>NUCLEOTIDE SEQUENCE</scope>
</reference>
<sequence length="435" mass="48881">NEISRFTQRFEETFGEAWDRFKEMLRACPHHGFSKLTQIDAFYNGLTEQDQDSLNAAAGGNLLNKTTREALKIIKNKSKVCYSRSKSNVSRVNMNSRDNVSKTDDKIDKLADQISNLVKIVNKQAIALAKAVEKTCVTCGGAHAYYECIATDHNQSSVCAATGSYNQVSPPNRASHQIPPPGFAPVQNNPNRLSIPTESPLEKVDEQNIKEILDKEHSNSLESTAQVQPPVVPILISEPDVSRTQTKPTIPYPSRLNDQKLQEKATNQMEKFFQIFHDLHFDISSTDAFLLMPKFASTIKSLLANKDKLFELANVPLNENCSAMLLKKLQEKLGDLELTPTRMTLELTDRSITHPKGVAEDVFVKVGKFHFLIDFIVVDFEADPRVPLIIGRSFLRIGHALTDVYGEEITLRVNDESITFNLNQTMRYSSTYDDT</sequence>
<dbReference type="InterPro" id="IPR021109">
    <property type="entry name" value="Peptidase_aspartic_dom_sf"/>
</dbReference>
<dbReference type="PANTHER" id="PTHR33067">
    <property type="entry name" value="RNA-DIRECTED DNA POLYMERASE-RELATED"/>
    <property type="match status" value="1"/>
</dbReference>
<dbReference type="EMBL" id="BKCJ010593884">
    <property type="protein sequence ID" value="GFB28840.1"/>
    <property type="molecule type" value="Genomic_DNA"/>
</dbReference>
<dbReference type="InterPro" id="IPR005162">
    <property type="entry name" value="Retrotrans_gag_dom"/>
</dbReference>
<evidence type="ECO:0000259" key="1">
    <source>
        <dbReference type="Pfam" id="PF03732"/>
    </source>
</evidence>
<accession>A0A699L6R6</accession>
<keyword evidence="2" id="KW-0695">RNA-directed DNA polymerase</keyword>
<dbReference type="Gene3D" id="2.40.70.10">
    <property type="entry name" value="Acid Proteases"/>
    <property type="match status" value="1"/>
</dbReference>
<feature type="non-terminal residue" evidence="2">
    <location>
        <position position="1"/>
    </location>
</feature>
<dbReference type="Pfam" id="PF03732">
    <property type="entry name" value="Retrotrans_gag"/>
    <property type="match status" value="1"/>
</dbReference>
<dbReference type="GO" id="GO:0003964">
    <property type="term" value="F:RNA-directed DNA polymerase activity"/>
    <property type="evidence" value="ECO:0007669"/>
    <property type="project" value="UniProtKB-KW"/>
</dbReference>
<dbReference type="PANTHER" id="PTHR33067:SF9">
    <property type="entry name" value="RNA-DIRECTED DNA POLYMERASE"/>
    <property type="match status" value="1"/>
</dbReference>
<comment type="caution">
    <text evidence="2">The sequence shown here is derived from an EMBL/GenBank/DDBJ whole genome shotgun (WGS) entry which is preliminary data.</text>
</comment>
<dbReference type="AlphaFoldDB" id="A0A699L6R6"/>
<evidence type="ECO:0000313" key="2">
    <source>
        <dbReference type="EMBL" id="GFB28840.1"/>
    </source>
</evidence>
<dbReference type="CDD" id="cd00303">
    <property type="entry name" value="retropepsin_like"/>
    <property type="match status" value="1"/>
</dbReference>
<feature type="domain" description="Retrotransposon gag" evidence="1">
    <location>
        <begin position="1"/>
        <end position="47"/>
    </location>
</feature>